<keyword evidence="14" id="KW-0254">Endocytosis</keyword>
<keyword evidence="25" id="KW-0325">Glycoprotein</keyword>
<dbReference type="InterPro" id="IPR036116">
    <property type="entry name" value="FN3_sf"/>
</dbReference>
<dbReference type="InterPro" id="IPR015943">
    <property type="entry name" value="WD40/YVTN_repeat-like_dom_sf"/>
</dbReference>
<dbReference type="PRINTS" id="PR00261">
    <property type="entry name" value="LDLRECEPTOR"/>
</dbReference>
<feature type="signal peptide" evidence="32">
    <location>
        <begin position="1"/>
        <end position="25"/>
    </location>
</feature>
<keyword evidence="15 31" id="KW-0812">Transmembrane</keyword>
<evidence type="ECO:0000256" key="28">
    <source>
        <dbReference type="ARBA" id="ARBA00032450"/>
    </source>
</evidence>
<feature type="disulfide bond" evidence="29">
    <location>
        <begin position="1351"/>
        <end position="1363"/>
    </location>
</feature>
<feature type="disulfide bond" evidence="29">
    <location>
        <begin position="1223"/>
        <end position="1241"/>
    </location>
</feature>
<feature type="disulfide bond" evidence="29">
    <location>
        <begin position="1157"/>
        <end position="1172"/>
    </location>
</feature>
<dbReference type="Pfam" id="PF15901">
    <property type="entry name" value="Sortilin_C"/>
    <property type="match status" value="1"/>
</dbReference>
<sequence>MADHVHKLFISLCLLVIYKQICVDSLRYGLKANTLHIPVQKLEDQFGERTRIIEADLTKLLTKKESPSWNHRLFRRSTAKHTIAANYSTVTQLNDSHTQMIVHWAGLGSDVIIALSRDPRSNAHSSSNLFVSDDYGKSFRNVTGHLVIPTGEKVIIDHYFNSKTLNSHYIFTDIINNYTFTTTDYGKTFRTLSVPFRPKTIQIHPSNPNVVLGMDEEEPRKRLYVSTDFGYNWRMMQEGVKAFHWGNKDYDKSNDIFVERVQIDGGSSIVKSSDFFVRDAQPLMMDVEDFQMIGQYMFAVKKVRLLGGTSTTLQLWVSYKRGKFVNAQFGNRYTRLDYFVADATEDQVFLCVQHNKTSTNLYISDVTGSEYSLSLENIIYYNPKGANKDSWLRYFAKDPFVDLTKISALRGVYIANIQTNTSVLTIEGQKSLITFDKGGTWVPLTAPLVDSQGHPTNCSKFQNCSLHLTQEFSRLYPGSRASNIMSKSSAPGLVIGMGVTGTNLKHDPDMFLSSNAGYTWRQVLEGNQYYAMGDHGGLIISVPQFRTTDELFYSWNEGETWVTYKFHEEKIRVYGILTEPGEMTSIFTLFGSHLERHRWLIIQIDLRTIFPFQCKEDDYKMWSFPDQKPYFGCILGKKTVFERRIAHADCYNGRDYDREVVEKNCSCSREDYECDVGFALTESSWGITETCEEDRNSTIDLHHPPVPCPEGTFYPYSRGYRKISGDTCHGGQEYKYSPYMLSCPVAESKEFLLYSSRHFIRRYIFGQERDENIMDVNRIGLRGSIYAIAFNYRENIVYWSEGQPNKIMQMNLNGTGNMSVVAMGRGMSTVESLVFDWTGGNLYWIDSVNKSIEVARKNGQFRRKLVNHTHLDRPRGLVLDPHFGWMYWTDWSRENPRIMKASMDGNITTIKAIVTGTSNVYWPNGITIDHREMKIYWTDAHLDRISSANVDGSEIKWLVHGTSLAPHPYAIAIYKDKIYWSDWLKQAIYSANKLTGHGIMAVKTNITDVMDLKILDYLSQHDSTACSKSNGGCSQLCLPKPGLKNPNSNNRTCKCDELMPKLIISDGGMDEKCACPPGELLENNTCVHCKLIKLLVIPDGGIDKKCTCPPGELLENNTCVHCELLENNTCVHSDKNNCTAGRFQCKNGDCIPSTWFCDRDNDCSDGSDEMDCPYASCTSGNFQCSTGHCIPLRWHCDFDNDCGDLSDEVGCVYRNCTPDEFHCDNGRCINMNWTCDFDDDCRDGSDEKNCKITDPCTDDEFHCSAHQPKCIPWAQRCDGHNDCTDRSDETNCTTTTCTPYQFRCNDGQCIYLTWRCDGGSDCHDGEDEVNCTATTVPPTTSTTTRRPGSRCHFWQFECNNRNCVWWSNRCDHVNDCGDHSDELNCGFNTTTASPTCASYQFRCNSGQCIQKHQECNGYEDCWDSSDEINCRTCSESQFQCKDSSCIEARDLCDDYPDCEGGEDELNCTGHATCSSLQFRCLNGECIDNKLLCNGENDCIDHSDEQVLDCSSDLGNKTTDCDPVKYYQCKYSSGCVHWMNVCDGSSTCLYHDDEYNCGNGSIAPQVRLILAGGKNLTISWAAVVTIPGSTYIVSYMDPSDSTSTNVTKCSMKNGCTITGLKPLTRYFVTVFVVHDKTIQRPHRISKFSTTEAVPDPPSNVKAIIDNKDTTDINSPISVQWTAPSNSGGTIVTYMIYCQDKKTKATSYKSIVGRMTKGLILPLNVVYGHTYHIWVTASTVAGESVPSQIVDVAYHSDRIRNYVTNFVAKFTNISCVSLTWSLLPMENKVKNYIVKYVDSWGQDQIITKGDKEKSCQVCDLCPSETYFFSISASNNLGEGPSTSAAYVPSKRTFSYLPTWNESIFQSLDNGVYQIKWNPPYHPNKGTKLTYTLFYDYNPQDMDGNNYATKALNKTVTGQTFTVVQNLRACESYSFLVAVSKPGRCPPSRQLKAMQTGEDDTAQPENIEPVFDKKKPTSLQISWNAGCYDPGAPLGYIVNLTEVRTGKSSIKQTLPTKDGTVYYNFTAGLKRGATYTLSIKNDLSKARWSEPLSITVLPYGAPEEFKEILQDDDKIKLFWNPPSQAVGHIQKYELYWKRLGSVKDDNNFVKLEDISKDQTWYNADTVQGIEYSFKIRIIDDNGYPGEFAEEPFLDANIPEAHSQTDIKISRTRMIAIIVSVTGVVITLVLVLGFFIIRHRRLQRSFLAFANSHYDTRSGTTTFESNELGEDEDSPMIQGFSDDEPLVIA</sequence>
<dbReference type="CDD" id="cd00112">
    <property type="entry name" value="LDLa"/>
    <property type="match status" value="9"/>
</dbReference>
<keyword evidence="22 31" id="KW-0472">Membrane</keyword>
<feature type="disulfide bond" evidence="29">
    <location>
        <begin position="1541"/>
        <end position="1556"/>
    </location>
</feature>
<dbReference type="PROSITE" id="PS50853">
    <property type="entry name" value="FN3"/>
    <property type="match status" value="5"/>
</dbReference>
<dbReference type="InterPro" id="IPR013783">
    <property type="entry name" value="Ig-like_fold"/>
</dbReference>
<dbReference type="SMART" id="SM00060">
    <property type="entry name" value="FN3"/>
    <property type="match status" value="5"/>
</dbReference>
<dbReference type="GO" id="GO:0055038">
    <property type="term" value="C:recycling endosome membrane"/>
    <property type="evidence" value="ECO:0007669"/>
    <property type="project" value="UniProtKB-SubCell"/>
</dbReference>
<evidence type="ECO:0000256" key="26">
    <source>
        <dbReference type="ARBA" id="ARBA00023329"/>
    </source>
</evidence>
<evidence type="ECO:0000256" key="23">
    <source>
        <dbReference type="ARBA" id="ARBA00023157"/>
    </source>
</evidence>
<evidence type="ECO:0000256" key="6">
    <source>
        <dbReference type="ARBA" id="ARBA00004480"/>
    </source>
</evidence>
<feature type="chain" id="PRO_5026756530" description="Sortilin-related receptor" evidence="32">
    <location>
        <begin position="26"/>
        <end position="2245"/>
    </location>
</feature>
<organism evidence="34 35">
    <name type="scientific">Mytilus coruscus</name>
    <name type="common">Sea mussel</name>
    <dbReference type="NCBI Taxonomy" id="42192"/>
    <lineage>
        <taxon>Eukaryota</taxon>
        <taxon>Metazoa</taxon>
        <taxon>Spiralia</taxon>
        <taxon>Lophotrochozoa</taxon>
        <taxon>Mollusca</taxon>
        <taxon>Bivalvia</taxon>
        <taxon>Autobranchia</taxon>
        <taxon>Pteriomorphia</taxon>
        <taxon>Mytilida</taxon>
        <taxon>Mytiloidea</taxon>
        <taxon>Mytilidae</taxon>
        <taxon>Mytilinae</taxon>
        <taxon>Mytilus</taxon>
    </lineage>
</organism>
<dbReference type="GO" id="GO:0032585">
    <property type="term" value="C:multivesicular body membrane"/>
    <property type="evidence" value="ECO:0007669"/>
    <property type="project" value="UniProtKB-SubCell"/>
</dbReference>
<dbReference type="InterPro" id="IPR006581">
    <property type="entry name" value="VPS10"/>
</dbReference>
<keyword evidence="13" id="KW-0245">EGF-like domain</keyword>
<keyword evidence="19" id="KW-0256">Endoplasmic reticulum</keyword>
<feature type="disulfide bond" evidence="29">
    <location>
        <begin position="1415"/>
        <end position="1430"/>
    </location>
</feature>
<evidence type="ECO:0000256" key="4">
    <source>
        <dbReference type="ARBA" id="ARBA00004251"/>
    </source>
</evidence>
<dbReference type="GO" id="GO:0005886">
    <property type="term" value="C:plasma membrane"/>
    <property type="evidence" value="ECO:0007669"/>
    <property type="project" value="UniProtKB-SubCell"/>
</dbReference>
<dbReference type="GO" id="GO:0006892">
    <property type="term" value="P:post-Golgi vesicle-mediated transport"/>
    <property type="evidence" value="ECO:0007669"/>
    <property type="project" value="TreeGrafter"/>
</dbReference>
<evidence type="ECO:0000256" key="7">
    <source>
        <dbReference type="ARBA" id="ARBA00004545"/>
    </source>
</evidence>
<feature type="disulfide bond" evidence="29">
    <location>
        <begin position="1196"/>
        <end position="1211"/>
    </location>
</feature>
<evidence type="ECO:0000256" key="12">
    <source>
        <dbReference type="ARBA" id="ARBA00022475"/>
    </source>
</evidence>
<dbReference type="FunFam" id="3.30.60.270:FF:000002">
    <property type="entry name" value="Sortilin-related receptor isoform A"/>
    <property type="match status" value="1"/>
</dbReference>
<dbReference type="SUPFAM" id="SSF57424">
    <property type="entry name" value="LDL receptor-like module"/>
    <property type="match status" value="9"/>
</dbReference>
<evidence type="ECO:0000259" key="33">
    <source>
        <dbReference type="PROSITE" id="PS50853"/>
    </source>
</evidence>
<dbReference type="Pfam" id="PF00058">
    <property type="entry name" value="Ldl_recept_b"/>
    <property type="match status" value="3"/>
</dbReference>
<evidence type="ECO:0000256" key="9">
    <source>
        <dbReference type="ARBA" id="ARBA00009939"/>
    </source>
</evidence>
<keyword evidence="35" id="KW-1185">Reference proteome</keyword>
<keyword evidence="12" id="KW-1003">Cell membrane</keyword>
<feature type="disulfide bond" evidence="29">
    <location>
        <begin position="1235"/>
        <end position="1250"/>
    </location>
</feature>
<dbReference type="Gene3D" id="2.130.10.10">
    <property type="entry name" value="YVTN repeat-like/Quinoprotein amine dehydrogenase"/>
    <property type="match status" value="1"/>
</dbReference>
<feature type="domain" description="Fibronectin type-III" evidence="33">
    <location>
        <begin position="1655"/>
        <end position="1755"/>
    </location>
</feature>
<evidence type="ECO:0000256" key="19">
    <source>
        <dbReference type="ARBA" id="ARBA00022824"/>
    </source>
</evidence>
<dbReference type="FunFam" id="4.10.400.10:FF:000034">
    <property type="entry name" value="Low-density lipoprotein receptor-related protein 2"/>
    <property type="match status" value="2"/>
</dbReference>
<dbReference type="SMART" id="SM00192">
    <property type="entry name" value="LDLa"/>
    <property type="match status" value="10"/>
</dbReference>
<dbReference type="InterPro" id="IPR002172">
    <property type="entry name" value="LDrepeatLR_classA_rpt"/>
</dbReference>
<evidence type="ECO:0000256" key="2">
    <source>
        <dbReference type="ARBA" id="ARBA00004158"/>
    </source>
</evidence>
<feature type="disulfide bond" evidence="29">
    <location>
        <begin position="1138"/>
        <end position="1150"/>
    </location>
</feature>
<dbReference type="InterPro" id="IPR023415">
    <property type="entry name" value="LDLR_class-A_CS"/>
</dbReference>
<dbReference type="Pfam" id="PF15902">
    <property type="entry name" value="Sortilin-Vps10"/>
    <property type="match status" value="1"/>
</dbReference>
<dbReference type="EMBL" id="CACVKT020002383">
    <property type="protein sequence ID" value="CAC5377753.1"/>
    <property type="molecule type" value="Genomic_DNA"/>
</dbReference>
<feature type="disulfide bond" evidence="29">
    <location>
        <begin position="1396"/>
        <end position="1408"/>
    </location>
</feature>
<dbReference type="CDD" id="cd00063">
    <property type="entry name" value="FN3"/>
    <property type="match status" value="4"/>
</dbReference>
<keyword evidence="18" id="KW-0967">Endosome</keyword>
<dbReference type="InterPro" id="IPR031778">
    <property type="entry name" value="Sortilin_N"/>
</dbReference>
<dbReference type="GO" id="GO:0006897">
    <property type="term" value="P:endocytosis"/>
    <property type="evidence" value="ECO:0007669"/>
    <property type="project" value="UniProtKB-KW"/>
</dbReference>
<feature type="disulfide bond" evidence="29">
    <location>
        <begin position="1452"/>
        <end position="1467"/>
    </location>
</feature>
<keyword evidence="21" id="KW-0333">Golgi apparatus</keyword>
<dbReference type="SUPFAM" id="SSF63825">
    <property type="entry name" value="YWTD domain"/>
    <property type="match status" value="1"/>
</dbReference>
<evidence type="ECO:0000256" key="16">
    <source>
        <dbReference type="ARBA" id="ARBA00022729"/>
    </source>
</evidence>
<feature type="disulfide bond" evidence="29">
    <location>
        <begin position="1473"/>
        <end position="1485"/>
    </location>
</feature>
<name>A0A6J8B2L4_MYTCO</name>
<accession>A0A6J8B2L4</accession>
<evidence type="ECO:0000313" key="34">
    <source>
        <dbReference type="EMBL" id="CAC5377753.1"/>
    </source>
</evidence>
<dbReference type="InterPro" id="IPR003961">
    <property type="entry name" value="FN3_dom"/>
</dbReference>
<feature type="disulfide bond" evidence="29">
    <location>
        <begin position="1440"/>
        <end position="1458"/>
    </location>
</feature>
<evidence type="ECO:0000256" key="15">
    <source>
        <dbReference type="ARBA" id="ARBA00022692"/>
    </source>
</evidence>
<dbReference type="GO" id="GO:0005789">
    <property type="term" value="C:endoplasmic reticulum membrane"/>
    <property type="evidence" value="ECO:0007669"/>
    <property type="project" value="UniProtKB-SubCell"/>
</dbReference>
<dbReference type="FunFam" id="4.10.400.10:FF:000024">
    <property type="entry name" value="Low-density lipoprotein RecePtor related"/>
    <property type="match status" value="1"/>
</dbReference>
<feature type="disulfide bond" evidence="29">
    <location>
        <begin position="1216"/>
        <end position="1228"/>
    </location>
</feature>
<dbReference type="FunFam" id="2.120.10.30:FF:000241">
    <property type="entry name" value="Low-density lipoprotein receptor-related protein 6"/>
    <property type="match status" value="1"/>
</dbReference>
<comment type="similarity">
    <text evidence="8">Belongs to the VPS10-related sortilin family. SORL1 subfamily.</text>
</comment>
<evidence type="ECO:0000256" key="22">
    <source>
        <dbReference type="ARBA" id="ARBA00023136"/>
    </source>
</evidence>
<gene>
    <name evidence="34" type="ORF">MCOR_14033</name>
</gene>
<dbReference type="GO" id="GO:0030658">
    <property type="term" value="C:transport vesicle membrane"/>
    <property type="evidence" value="ECO:0007669"/>
    <property type="project" value="UniProtKB-SubCell"/>
</dbReference>
<protein>
    <recommendedName>
        <fullName evidence="10">Sortilin-related receptor</fullName>
    </recommendedName>
    <alternativeName>
        <fullName evidence="27">Low-density lipoprotein receptor relative with 11 ligand-binding repeats</fullName>
    </alternativeName>
    <alternativeName>
        <fullName evidence="28">Sorting protein-related receptor containing LDLR class A repeats</fullName>
    </alternativeName>
</protein>
<feature type="disulfide bond" evidence="29">
    <location>
        <begin position="1304"/>
        <end position="1322"/>
    </location>
</feature>
<keyword evidence="26" id="KW-0968">Cytoplasmic vesicle</keyword>
<dbReference type="FunFam" id="4.10.400.10:FF:000065">
    <property type="entry name" value="Transmembrane protease serine 7"/>
    <property type="match status" value="2"/>
</dbReference>
<dbReference type="PROSITE" id="PS01209">
    <property type="entry name" value="LDLRA_1"/>
    <property type="match status" value="3"/>
</dbReference>
<dbReference type="InterPro" id="IPR050310">
    <property type="entry name" value="VPS10-sortilin"/>
</dbReference>
<evidence type="ECO:0000256" key="3">
    <source>
        <dbReference type="ARBA" id="ARBA00004212"/>
    </source>
</evidence>
<evidence type="ECO:0000256" key="21">
    <source>
        <dbReference type="ARBA" id="ARBA00023034"/>
    </source>
</evidence>
<keyword evidence="11" id="KW-0813">Transport</keyword>
<evidence type="ECO:0000256" key="30">
    <source>
        <dbReference type="PROSITE-ProRule" id="PRU00461"/>
    </source>
</evidence>
<feature type="repeat" description="LDL-receptor class B" evidence="30">
    <location>
        <begin position="933"/>
        <end position="977"/>
    </location>
</feature>
<feature type="disulfide bond" evidence="29">
    <location>
        <begin position="1433"/>
        <end position="1445"/>
    </location>
</feature>
<evidence type="ECO:0000256" key="32">
    <source>
        <dbReference type="SAM" id="SignalP"/>
    </source>
</evidence>
<feature type="domain" description="Fibronectin type-III" evidence="33">
    <location>
        <begin position="1760"/>
        <end position="1850"/>
    </location>
</feature>
<dbReference type="Gene3D" id="3.30.60.270">
    <property type="match status" value="1"/>
</dbReference>
<dbReference type="PANTHER" id="PTHR12106">
    <property type="entry name" value="SORTILIN RELATED"/>
    <property type="match status" value="1"/>
</dbReference>
<evidence type="ECO:0000256" key="1">
    <source>
        <dbReference type="ARBA" id="ARBA00004115"/>
    </source>
</evidence>
<feature type="disulfide bond" evidence="29">
    <location>
        <begin position="1184"/>
        <end position="1202"/>
    </location>
</feature>
<feature type="disulfide bond" evidence="29">
    <location>
        <begin position="1297"/>
        <end position="1309"/>
    </location>
</feature>
<keyword evidence="16 32" id="KW-0732">Signal</keyword>
<evidence type="ECO:0000313" key="35">
    <source>
        <dbReference type="Proteomes" id="UP000507470"/>
    </source>
</evidence>
<evidence type="ECO:0000256" key="24">
    <source>
        <dbReference type="ARBA" id="ARBA00023170"/>
    </source>
</evidence>
<evidence type="ECO:0000256" key="25">
    <source>
        <dbReference type="ARBA" id="ARBA00023180"/>
    </source>
</evidence>
<dbReference type="OrthoDB" id="443634at2759"/>
<reference evidence="34 35" key="1">
    <citation type="submission" date="2020-06" db="EMBL/GenBank/DDBJ databases">
        <authorList>
            <person name="Li R."/>
            <person name="Bekaert M."/>
        </authorList>
    </citation>
    <scope>NUCLEOTIDE SEQUENCE [LARGE SCALE GENOMIC DNA]</scope>
    <source>
        <strain evidence="35">wild</strain>
    </source>
</reference>
<dbReference type="Gene3D" id="2.60.40.10">
    <property type="entry name" value="Immunoglobulins"/>
    <property type="match status" value="6"/>
</dbReference>
<feature type="disulfide bond" evidence="29">
    <location>
        <begin position="1370"/>
        <end position="1385"/>
    </location>
</feature>
<evidence type="ECO:0000256" key="5">
    <source>
        <dbReference type="ARBA" id="ARBA00004393"/>
    </source>
</evidence>
<dbReference type="PANTHER" id="PTHR12106:SF27">
    <property type="entry name" value="SORTILIN-RELATED RECEPTOR"/>
    <property type="match status" value="1"/>
</dbReference>
<dbReference type="PROSITE" id="PS50068">
    <property type="entry name" value="LDLRA_2"/>
    <property type="match status" value="10"/>
</dbReference>
<dbReference type="SUPFAM" id="SSF110296">
    <property type="entry name" value="Oligoxyloglucan reducing end-specific cellobiohydrolase"/>
    <property type="match status" value="1"/>
</dbReference>
<feature type="disulfide bond" evidence="29">
    <location>
        <begin position="1358"/>
        <end position="1376"/>
    </location>
</feature>
<evidence type="ECO:0000256" key="8">
    <source>
        <dbReference type="ARBA" id="ARBA00007041"/>
    </source>
</evidence>
<dbReference type="SUPFAM" id="SSF49265">
    <property type="entry name" value="Fibronectin type III"/>
    <property type="match status" value="3"/>
</dbReference>
<evidence type="ECO:0000256" key="18">
    <source>
        <dbReference type="ARBA" id="ARBA00022753"/>
    </source>
</evidence>
<feature type="disulfide bond" evidence="29">
    <location>
        <begin position="1480"/>
        <end position="1498"/>
    </location>
</feature>
<feature type="disulfide bond" evidence="29">
    <location>
        <begin position="1177"/>
        <end position="1189"/>
    </location>
</feature>
<dbReference type="PROSITE" id="PS51120">
    <property type="entry name" value="LDLRB"/>
    <property type="match status" value="3"/>
</dbReference>
<feature type="domain" description="Fibronectin type-III" evidence="33">
    <location>
        <begin position="1562"/>
        <end position="1651"/>
    </location>
</feature>
<evidence type="ECO:0000256" key="11">
    <source>
        <dbReference type="ARBA" id="ARBA00022448"/>
    </source>
</evidence>
<feature type="repeat" description="LDL-receptor class B" evidence="30">
    <location>
        <begin position="840"/>
        <end position="883"/>
    </location>
</feature>
<dbReference type="InterPro" id="IPR031777">
    <property type="entry name" value="Sortilin_C"/>
</dbReference>
<comment type="similarity">
    <text evidence="9">Belongs to the LDLR family.</text>
</comment>
<dbReference type="SMART" id="SM00602">
    <property type="entry name" value="VPS10"/>
    <property type="match status" value="1"/>
</dbReference>
<dbReference type="Pfam" id="PF00057">
    <property type="entry name" value="Ldl_recept_a"/>
    <property type="match status" value="9"/>
</dbReference>
<dbReference type="Proteomes" id="UP000507470">
    <property type="component" value="Unassembled WGS sequence"/>
</dbReference>
<evidence type="ECO:0000256" key="13">
    <source>
        <dbReference type="ARBA" id="ARBA00022536"/>
    </source>
</evidence>
<evidence type="ECO:0000256" key="20">
    <source>
        <dbReference type="ARBA" id="ARBA00022989"/>
    </source>
</evidence>
<feature type="disulfide bond" evidence="29">
    <location>
        <begin position="1403"/>
        <end position="1421"/>
    </location>
</feature>
<comment type="subcellular location">
    <subcellularLocation>
        <location evidence="4">Cell membrane</location>
        <topology evidence="4">Single-pass type I membrane protein</topology>
    </subcellularLocation>
    <subcellularLocation>
        <location evidence="3">Cytoplasmic vesicle</location>
        <location evidence="3">Secretory vesicle membrane</location>
        <topology evidence="3">Single-pass type I membrane protein</topology>
    </subcellularLocation>
    <subcellularLocation>
        <location evidence="2">Early endosome membrane</location>
        <topology evidence="2">Single-pass type I membrane protein</topology>
    </subcellularLocation>
    <subcellularLocation>
        <location evidence="1">Endoplasmic reticulum membrane</location>
        <topology evidence="1">Single-pass type I membrane protein</topology>
    </subcellularLocation>
    <subcellularLocation>
        <location evidence="7">Endosome</location>
        <location evidence="7">Multivesicular body membrane</location>
        <topology evidence="7">Single-pass type I membrane protein</topology>
    </subcellularLocation>
    <subcellularLocation>
        <location evidence="5">Golgi apparatus</location>
        <location evidence="5">trans-Golgi network membrane</location>
        <topology evidence="5">Single-pass type I membrane protein</topology>
    </subcellularLocation>
    <subcellularLocation>
        <location evidence="6">Recycling endosome membrane</location>
        <topology evidence="6">Single-pass type I membrane protein</topology>
    </subcellularLocation>
</comment>
<keyword evidence="23 29" id="KW-1015">Disulfide bond</keyword>
<evidence type="ECO:0000256" key="27">
    <source>
        <dbReference type="ARBA" id="ARBA00029896"/>
    </source>
</evidence>
<feature type="domain" description="Fibronectin type-III" evidence="33">
    <location>
        <begin position="1960"/>
        <end position="2056"/>
    </location>
</feature>
<evidence type="ECO:0000256" key="17">
    <source>
        <dbReference type="ARBA" id="ARBA00022737"/>
    </source>
</evidence>
<dbReference type="InterPro" id="IPR000033">
    <property type="entry name" value="LDLR_classB_rpt"/>
</dbReference>
<dbReference type="Gene3D" id="2.120.10.30">
    <property type="entry name" value="TolB, C-terminal domain"/>
    <property type="match status" value="1"/>
</dbReference>
<dbReference type="SMART" id="SM00135">
    <property type="entry name" value="LY"/>
    <property type="match status" value="5"/>
</dbReference>
<keyword evidence="17" id="KW-0677">Repeat</keyword>
<evidence type="ECO:0000256" key="14">
    <source>
        <dbReference type="ARBA" id="ARBA00022583"/>
    </source>
</evidence>
<feature type="transmembrane region" description="Helical" evidence="31">
    <location>
        <begin position="2170"/>
        <end position="2193"/>
    </location>
</feature>
<dbReference type="InterPro" id="IPR036055">
    <property type="entry name" value="LDL_receptor-like_sf"/>
</dbReference>
<evidence type="ECO:0000256" key="29">
    <source>
        <dbReference type="PROSITE-ProRule" id="PRU00124"/>
    </source>
</evidence>
<keyword evidence="24" id="KW-0675">Receptor</keyword>
<keyword evidence="20 31" id="KW-1133">Transmembrane helix</keyword>
<feature type="repeat" description="LDL-receptor class B" evidence="30">
    <location>
        <begin position="884"/>
        <end position="932"/>
    </location>
</feature>
<dbReference type="GO" id="GO:0005794">
    <property type="term" value="C:Golgi apparatus"/>
    <property type="evidence" value="ECO:0007669"/>
    <property type="project" value="UniProtKB-SubCell"/>
</dbReference>
<feature type="disulfide bond" evidence="29">
    <location>
        <begin position="1145"/>
        <end position="1163"/>
    </location>
</feature>
<dbReference type="GO" id="GO:0031901">
    <property type="term" value="C:early endosome membrane"/>
    <property type="evidence" value="ECO:0007669"/>
    <property type="project" value="UniProtKB-SubCell"/>
</dbReference>
<dbReference type="InterPro" id="IPR011042">
    <property type="entry name" value="6-blade_b-propeller_TolB-like"/>
</dbReference>
<comment type="caution">
    <text evidence="29">Lacks conserved residue(s) required for the propagation of feature annotation.</text>
</comment>
<dbReference type="Gene3D" id="4.10.400.10">
    <property type="entry name" value="Low-density Lipoprotein Receptor"/>
    <property type="match status" value="9"/>
</dbReference>
<proteinExistence type="inferred from homology"/>
<evidence type="ECO:0000256" key="10">
    <source>
        <dbReference type="ARBA" id="ARBA00013467"/>
    </source>
</evidence>
<feature type="domain" description="Fibronectin type-III" evidence="33">
    <location>
        <begin position="2058"/>
        <end position="2157"/>
    </location>
</feature>
<evidence type="ECO:0000256" key="31">
    <source>
        <dbReference type="SAM" id="Phobius"/>
    </source>
</evidence>
<feature type="disulfide bond" evidence="29">
    <location>
        <begin position="1277"/>
        <end position="1292"/>
    </location>
</feature>
<feature type="disulfide bond" evidence="29">
    <location>
        <begin position="1316"/>
        <end position="1331"/>
    </location>
</feature>